<name>A0A8B6X5W4_9BURK</name>
<keyword evidence="7" id="KW-1185">Reference proteome</keyword>
<organism evidence="7 8">
    <name type="scientific">Derxia gummosa DSM 723</name>
    <dbReference type="NCBI Taxonomy" id="1121388"/>
    <lineage>
        <taxon>Bacteria</taxon>
        <taxon>Pseudomonadati</taxon>
        <taxon>Pseudomonadota</taxon>
        <taxon>Betaproteobacteria</taxon>
        <taxon>Burkholderiales</taxon>
        <taxon>Alcaligenaceae</taxon>
        <taxon>Derxia</taxon>
    </lineage>
</organism>
<dbReference type="Gene3D" id="3.40.50.720">
    <property type="entry name" value="NAD(P)-binding Rossmann-like Domain"/>
    <property type="match status" value="2"/>
</dbReference>
<dbReference type="OrthoDB" id="9805416at2"/>
<dbReference type="GO" id="GO:0051287">
    <property type="term" value="F:NAD binding"/>
    <property type="evidence" value="ECO:0007669"/>
    <property type="project" value="InterPro"/>
</dbReference>
<feature type="domain" description="D-isomer specific 2-hydroxyacid dehydrogenase catalytic" evidence="5">
    <location>
        <begin position="28"/>
        <end position="314"/>
    </location>
</feature>
<evidence type="ECO:0000313" key="7">
    <source>
        <dbReference type="Proteomes" id="UP000675920"/>
    </source>
</evidence>
<evidence type="ECO:0000256" key="2">
    <source>
        <dbReference type="ARBA" id="ARBA00023002"/>
    </source>
</evidence>
<dbReference type="InterPro" id="IPR006139">
    <property type="entry name" value="D-isomer_2_OHA_DH_cat_dom"/>
</dbReference>
<reference evidence="8" key="1">
    <citation type="submission" date="2025-08" db="UniProtKB">
        <authorList>
            <consortium name="RefSeq"/>
        </authorList>
    </citation>
    <scope>IDENTIFICATION</scope>
</reference>
<dbReference type="RefSeq" id="WP_028311923.1">
    <property type="nucleotide sequence ID" value="NZ_AXWS01000014.1"/>
</dbReference>
<dbReference type="GO" id="GO:0016616">
    <property type="term" value="F:oxidoreductase activity, acting on the CH-OH group of donors, NAD or NADP as acceptor"/>
    <property type="evidence" value="ECO:0007669"/>
    <property type="project" value="InterPro"/>
</dbReference>
<dbReference type="AlphaFoldDB" id="A0A8B6X5W4"/>
<dbReference type="Pfam" id="PF00389">
    <property type="entry name" value="2-Hacid_dh"/>
    <property type="match status" value="1"/>
</dbReference>
<dbReference type="PANTHER" id="PTHR43761:SF1">
    <property type="entry name" value="D-ISOMER SPECIFIC 2-HYDROXYACID DEHYDROGENASE CATALYTIC DOMAIN-CONTAINING PROTEIN-RELATED"/>
    <property type="match status" value="1"/>
</dbReference>
<keyword evidence="3" id="KW-0520">NAD</keyword>
<accession>A0A8B6X5W4</accession>
<dbReference type="InterPro" id="IPR036291">
    <property type="entry name" value="NAD(P)-bd_dom_sf"/>
</dbReference>
<evidence type="ECO:0000259" key="5">
    <source>
        <dbReference type="Pfam" id="PF00389"/>
    </source>
</evidence>
<dbReference type="SUPFAM" id="SSF52283">
    <property type="entry name" value="Formate/glycerate dehydrogenase catalytic domain-like"/>
    <property type="match status" value="1"/>
</dbReference>
<dbReference type="PANTHER" id="PTHR43761">
    <property type="entry name" value="D-ISOMER SPECIFIC 2-HYDROXYACID DEHYDROGENASE FAMILY PROTEIN (AFU_ORTHOLOGUE AFUA_1G13630)"/>
    <property type="match status" value="1"/>
</dbReference>
<dbReference type="InterPro" id="IPR029753">
    <property type="entry name" value="D-isomer_DH_CS"/>
</dbReference>
<dbReference type="FunFam" id="3.40.50.720:FF:000203">
    <property type="entry name" value="D-3-phosphoglycerate dehydrogenase (SerA)"/>
    <property type="match status" value="1"/>
</dbReference>
<sequence>MHSIVFLDRDSLPANVRRPAFAHDWREHPNTARADVAERLQGATIAIVNKVKVDAEALAQLPDLKMIAIAATGTDNVDLAECSRRGIVVSNIRDYALAAVPEHVFALLLALRRNLVGYRADMEAGSWPKSDRFCAITRPIRDLAGSTIGLIGFGALGRAVADLALAFGMKVIVHNRSIKPDPAIEFVSLDELLARADVVSLHVMQTPDTRGLMGREQFARMKPGALLINTARGGLVDEAALAEALQSGHLGGAGLDVLSVEPPPADHPLLQLRLPNLIVTPHVGWASAEAMQGLADQLIDNIEAWEAGRPRNLVAC</sequence>
<protein>
    <submittedName>
        <fullName evidence="8">D-2-hydroxyacid dehydrogenase</fullName>
    </submittedName>
</protein>
<comment type="similarity">
    <text evidence="1 4">Belongs to the D-isomer specific 2-hydroxyacid dehydrogenase family.</text>
</comment>
<keyword evidence="2 4" id="KW-0560">Oxidoreductase</keyword>
<dbReference type="SUPFAM" id="SSF51735">
    <property type="entry name" value="NAD(P)-binding Rossmann-fold domains"/>
    <property type="match status" value="1"/>
</dbReference>
<feature type="domain" description="D-isomer specific 2-hydroxyacid dehydrogenase NAD-binding" evidence="6">
    <location>
        <begin position="105"/>
        <end position="284"/>
    </location>
</feature>
<evidence type="ECO:0000256" key="1">
    <source>
        <dbReference type="ARBA" id="ARBA00005854"/>
    </source>
</evidence>
<dbReference type="CDD" id="cd12162">
    <property type="entry name" value="2-Hacid_dh_4"/>
    <property type="match status" value="1"/>
</dbReference>
<evidence type="ECO:0000256" key="3">
    <source>
        <dbReference type="ARBA" id="ARBA00023027"/>
    </source>
</evidence>
<proteinExistence type="inferred from homology"/>
<dbReference type="InterPro" id="IPR050418">
    <property type="entry name" value="D-iso_2-hydroxyacid_DH_PdxB"/>
</dbReference>
<evidence type="ECO:0000256" key="4">
    <source>
        <dbReference type="RuleBase" id="RU003719"/>
    </source>
</evidence>
<dbReference type="Pfam" id="PF02826">
    <property type="entry name" value="2-Hacid_dh_C"/>
    <property type="match status" value="1"/>
</dbReference>
<dbReference type="Proteomes" id="UP000675920">
    <property type="component" value="Unplaced"/>
</dbReference>
<dbReference type="PROSITE" id="PS00671">
    <property type="entry name" value="D_2_HYDROXYACID_DH_3"/>
    <property type="match status" value="1"/>
</dbReference>
<evidence type="ECO:0000313" key="8">
    <source>
        <dbReference type="RefSeq" id="WP_028311923.1"/>
    </source>
</evidence>
<dbReference type="InterPro" id="IPR006140">
    <property type="entry name" value="D-isomer_DH_NAD-bd"/>
</dbReference>
<evidence type="ECO:0000259" key="6">
    <source>
        <dbReference type="Pfam" id="PF02826"/>
    </source>
</evidence>